<feature type="compositionally biased region" description="Basic residues" evidence="1">
    <location>
        <begin position="385"/>
        <end position="397"/>
    </location>
</feature>
<dbReference type="InterPro" id="IPR052231">
    <property type="entry name" value="Rho_GEF_signaling-related"/>
</dbReference>
<dbReference type="GeneTree" id="ENSGT00940000161599"/>
<reference evidence="2" key="1">
    <citation type="submission" date="2025-08" db="UniProtKB">
        <authorList>
            <consortium name="Ensembl"/>
        </authorList>
    </citation>
    <scope>IDENTIFICATION</scope>
</reference>
<evidence type="ECO:0000313" key="3">
    <source>
        <dbReference type="Proteomes" id="UP000694392"/>
    </source>
</evidence>
<sequence length="491" mass="53464">MLLSQRYWGEPEPVEECVQNTLAALYPPFEATAPTLLSQVFEVLERTYHHDALRYTLDFLVPAKHILARVQQEACAQYSGFVFCHEGWPLCLREKVLVHLGSLPWQRLHPREFYLQVVPHRECSPRLVLKYLAPGGCGVQEVPVPPNSYPFLFTVEWLNGINKERRVGRLERCLLASGEQVLSLPWPELVCPQFVHHDGFMVGRRCLSGLAPEALGARSPGDGHHSGGESREAEGEYVHLLEISRPLHPPPRTPEPGGTESQTLPSHKGRHRRHRAWLHHKLGCAEIPATEVACRTWEEGRGREAHGQESGIEKSNHIQVAPQPIGVPSPGQSEKGHGSETDCPSSSECSGQGRAETPGMGIQKGPHPKEGNRSTCAPVLAVPKRAAKGHRRKRRGAGKGALVAQKKEPGVIRTREGTILTGREEEEKIQDSGGSGPGNASPGERGMGIGAEEGDVGTGECTNENGAQGDELPHSVPPPAGNQLVQRGAAP</sequence>
<dbReference type="AlphaFoldDB" id="A0A8D0L3G7"/>
<proteinExistence type="predicted"/>
<dbReference type="PANTHER" id="PTHR45845">
    <property type="entry name" value="RHO GUANINE NUCLEOTIDE EXCHANGE FACTOR-RELATED"/>
    <property type="match status" value="1"/>
</dbReference>
<feature type="region of interest" description="Disordered" evidence="1">
    <location>
        <begin position="321"/>
        <end position="491"/>
    </location>
</feature>
<feature type="region of interest" description="Disordered" evidence="1">
    <location>
        <begin position="245"/>
        <end position="274"/>
    </location>
</feature>
<organism evidence="2 3">
    <name type="scientific">Sphenodon punctatus</name>
    <name type="common">Tuatara</name>
    <name type="synonym">Hatteria punctata</name>
    <dbReference type="NCBI Taxonomy" id="8508"/>
    <lineage>
        <taxon>Eukaryota</taxon>
        <taxon>Metazoa</taxon>
        <taxon>Chordata</taxon>
        <taxon>Craniata</taxon>
        <taxon>Vertebrata</taxon>
        <taxon>Euteleostomi</taxon>
        <taxon>Lepidosauria</taxon>
        <taxon>Sphenodontia</taxon>
        <taxon>Sphenodontidae</taxon>
        <taxon>Sphenodon</taxon>
    </lineage>
</organism>
<evidence type="ECO:0008006" key="4">
    <source>
        <dbReference type="Google" id="ProtNLM"/>
    </source>
</evidence>
<reference evidence="2" key="2">
    <citation type="submission" date="2025-09" db="UniProtKB">
        <authorList>
            <consortium name="Ensembl"/>
        </authorList>
    </citation>
    <scope>IDENTIFICATION</scope>
</reference>
<name>A0A8D0L3G7_SPHPU</name>
<accession>A0A8D0L3G7</accession>
<dbReference type="Ensembl" id="ENSSPUT00000005105.1">
    <property type="protein sequence ID" value="ENSSPUP00000004803.1"/>
    <property type="gene ID" value="ENSSPUG00000003699.1"/>
</dbReference>
<evidence type="ECO:0000313" key="2">
    <source>
        <dbReference type="Ensembl" id="ENSSPUP00000004803.1"/>
    </source>
</evidence>
<evidence type="ECO:0000256" key="1">
    <source>
        <dbReference type="SAM" id="MobiDB-lite"/>
    </source>
</evidence>
<protein>
    <recommendedName>
        <fullName evidence="4">Rho guanine nucleotide exchange factor 40</fullName>
    </recommendedName>
</protein>
<dbReference type="Proteomes" id="UP000694392">
    <property type="component" value="Unplaced"/>
</dbReference>
<keyword evidence="3" id="KW-1185">Reference proteome</keyword>
<feature type="compositionally biased region" description="Basic and acidic residues" evidence="1">
    <location>
        <begin position="405"/>
        <end position="430"/>
    </location>
</feature>
<dbReference type="PANTHER" id="PTHR45845:SF5">
    <property type="entry name" value="RHO GUANINE NUCLEOTIDE EXCHANGE FACTOR 40"/>
    <property type="match status" value="1"/>
</dbReference>